<dbReference type="Gene3D" id="3.40.630.10">
    <property type="entry name" value="Zn peptidases"/>
    <property type="match status" value="1"/>
</dbReference>
<dbReference type="Proteomes" id="UP000006334">
    <property type="component" value="Unassembled WGS sequence"/>
</dbReference>
<feature type="transmembrane region" description="Helical" evidence="1">
    <location>
        <begin position="366"/>
        <end position="394"/>
    </location>
</feature>
<dbReference type="OrthoDB" id="9778250at2"/>
<evidence type="ECO:0000313" key="3">
    <source>
        <dbReference type="EMBL" id="GAC14483.1"/>
    </source>
</evidence>
<feature type="transmembrane region" description="Helical" evidence="1">
    <location>
        <begin position="526"/>
        <end position="546"/>
    </location>
</feature>
<dbReference type="AlphaFoldDB" id="K6YCX4"/>
<dbReference type="Pfam" id="PF04389">
    <property type="entry name" value="Peptidase_M28"/>
    <property type="match status" value="1"/>
</dbReference>
<feature type="transmembrane region" description="Helical" evidence="1">
    <location>
        <begin position="470"/>
        <end position="487"/>
    </location>
</feature>
<accession>K6YCX4</accession>
<sequence length="689" mass="76351">MPVREKLATNLISCLVIIALVSTIVISWFTQSPSADAEYKIGNTKFITANSWRHIAKISQHPHYTGSEEHDNVRDYLHDELQKLGLEVEIQNTLALSSKHLVAANVSNIIAKIPATSQPANKKALALMSHYDSAKAYSLGASDAGSGVAVVLEAARTLLESDINRENDIYIIFTDAEELGLLGAHGFIDEHPLAKKIGLVLNFEARGSGGASFTLLETNQGNKRLIQSLSDAKIPYPAANSLMYSIYKMLPNDTDLTVFREEADINGVNFAFIDDHFDYHTAQDSMERLDSKSLNHQIAYISALLPYFANFDLEKLHSKKDLVYFNFANLGLFDYPFSLVLPMSILVALVFIMTAINAIKSLNLSIVSIFIALIPLFLSIGFALLIGIGGWRILTWLYPQFNDIPQGFTYSGHYIIATAILLTICATVCVYNLTINRFPLIKLAEWYIPIIATWVIINILIAIYLTGAGFFIILAIAPLAIFGNLLRYKTSPERRAITYTLFSLPSLIIITPLIPVFVIGLGLSSLAIATLMSTLLFVTLLPILFFIKGTRSIFWVCLAGASFAFVGVHSNAEYSVERQKPSSINYLYDTQSQQAMLFSYEPNLDEFTEKYFSVDDRGNHLLSGLVESRASRTANYVTPTQPLNIKASKVNANHTQENKDFKTTSITITPVRQINSIQLISSEPIQVSA</sequence>
<evidence type="ECO:0000259" key="2">
    <source>
        <dbReference type="Pfam" id="PF04389"/>
    </source>
</evidence>
<keyword evidence="1" id="KW-0812">Transmembrane</keyword>
<dbReference type="InterPro" id="IPR007484">
    <property type="entry name" value="Peptidase_M28"/>
</dbReference>
<proteinExistence type="predicted"/>
<feature type="transmembrane region" description="Helical" evidence="1">
    <location>
        <begin position="414"/>
        <end position="434"/>
    </location>
</feature>
<keyword evidence="1" id="KW-0472">Membrane</keyword>
<feature type="domain" description="Peptidase M28" evidence="2">
    <location>
        <begin position="108"/>
        <end position="302"/>
    </location>
</feature>
<dbReference type="GO" id="GO:0006508">
    <property type="term" value="P:proteolysis"/>
    <property type="evidence" value="ECO:0007669"/>
    <property type="project" value="InterPro"/>
</dbReference>
<organism evidence="3 4">
    <name type="scientific">Aliiglaciecola lipolytica E3</name>
    <dbReference type="NCBI Taxonomy" id="1127673"/>
    <lineage>
        <taxon>Bacteria</taxon>
        <taxon>Pseudomonadati</taxon>
        <taxon>Pseudomonadota</taxon>
        <taxon>Gammaproteobacteria</taxon>
        <taxon>Alteromonadales</taxon>
        <taxon>Alteromonadaceae</taxon>
        <taxon>Aliiglaciecola</taxon>
    </lineage>
</organism>
<comment type="caution">
    <text evidence="3">The sequence shown here is derived from an EMBL/GenBank/DDBJ whole genome shotgun (WGS) entry which is preliminary data.</text>
</comment>
<dbReference type="InterPro" id="IPR045175">
    <property type="entry name" value="M28_fam"/>
</dbReference>
<protein>
    <recommendedName>
        <fullName evidence="2">Peptidase M28 domain-containing protein</fullName>
    </recommendedName>
</protein>
<feature type="transmembrane region" description="Helical" evidence="1">
    <location>
        <begin position="7"/>
        <end position="29"/>
    </location>
</feature>
<keyword evidence="4" id="KW-1185">Reference proteome</keyword>
<feature type="transmembrane region" description="Helical" evidence="1">
    <location>
        <begin position="553"/>
        <end position="572"/>
    </location>
</feature>
<dbReference type="EMBL" id="BAEN01000037">
    <property type="protein sequence ID" value="GAC14483.1"/>
    <property type="molecule type" value="Genomic_DNA"/>
</dbReference>
<reference evidence="3 4" key="1">
    <citation type="journal article" date="2017" name="Antonie Van Leeuwenhoek">
        <title>Rhizobium rhizosphaerae sp. nov., a novel species isolated from rice rhizosphere.</title>
        <authorList>
            <person name="Zhao J.J."/>
            <person name="Zhang J."/>
            <person name="Zhang R.J."/>
            <person name="Zhang C.W."/>
            <person name="Yin H.Q."/>
            <person name="Zhang X.X."/>
        </authorList>
    </citation>
    <scope>NUCLEOTIDE SEQUENCE [LARGE SCALE GENOMIC DNA]</scope>
    <source>
        <strain evidence="3 4">E3</strain>
    </source>
</reference>
<evidence type="ECO:0000256" key="1">
    <source>
        <dbReference type="SAM" id="Phobius"/>
    </source>
</evidence>
<dbReference type="RefSeq" id="WP_008844299.1">
    <property type="nucleotide sequence ID" value="NZ_BAEN01000037.1"/>
</dbReference>
<dbReference type="STRING" id="1127673.GLIP_1854"/>
<feature type="transmembrane region" description="Helical" evidence="1">
    <location>
        <begin position="339"/>
        <end position="359"/>
    </location>
</feature>
<dbReference type="GO" id="GO:0008235">
    <property type="term" value="F:metalloexopeptidase activity"/>
    <property type="evidence" value="ECO:0007669"/>
    <property type="project" value="InterPro"/>
</dbReference>
<keyword evidence="1" id="KW-1133">Transmembrane helix</keyword>
<feature type="transmembrane region" description="Helical" evidence="1">
    <location>
        <begin position="499"/>
        <end position="520"/>
    </location>
</feature>
<evidence type="ECO:0000313" key="4">
    <source>
        <dbReference type="Proteomes" id="UP000006334"/>
    </source>
</evidence>
<dbReference type="eggNOG" id="COG2234">
    <property type="taxonomic scope" value="Bacteria"/>
</dbReference>
<gene>
    <name evidence="3" type="ORF">GLIP_1854</name>
</gene>
<dbReference type="PANTHER" id="PTHR12147">
    <property type="entry name" value="METALLOPEPTIDASE M28 FAMILY MEMBER"/>
    <property type="match status" value="1"/>
</dbReference>
<feature type="transmembrane region" description="Helical" evidence="1">
    <location>
        <begin position="446"/>
        <end position="464"/>
    </location>
</feature>
<dbReference type="PANTHER" id="PTHR12147:SF26">
    <property type="entry name" value="PEPTIDASE M28 DOMAIN-CONTAINING PROTEIN"/>
    <property type="match status" value="1"/>
</dbReference>
<name>K6YCX4_9ALTE</name>
<dbReference type="SUPFAM" id="SSF53187">
    <property type="entry name" value="Zn-dependent exopeptidases"/>
    <property type="match status" value="1"/>
</dbReference>